<dbReference type="STRING" id="521674.Plim_1934"/>
<organism evidence="1 2">
    <name type="scientific">Planctopirus limnophila (strain ATCC 43296 / DSM 3776 / IFAM 1008 / Mu 290)</name>
    <name type="common">Planctomyces limnophilus</name>
    <dbReference type="NCBI Taxonomy" id="521674"/>
    <lineage>
        <taxon>Bacteria</taxon>
        <taxon>Pseudomonadati</taxon>
        <taxon>Planctomycetota</taxon>
        <taxon>Planctomycetia</taxon>
        <taxon>Planctomycetales</taxon>
        <taxon>Planctomycetaceae</taxon>
        <taxon>Planctopirus</taxon>
    </lineage>
</organism>
<evidence type="ECO:0000313" key="2">
    <source>
        <dbReference type="Proteomes" id="UP000002220"/>
    </source>
</evidence>
<evidence type="ECO:0000313" key="1">
    <source>
        <dbReference type="EMBL" id="ADG67764.1"/>
    </source>
</evidence>
<protein>
    <recommendedName>
        <fullName evidence="3">DUF4878 domain-containing protein</fullName>
    </recommendedName>
</protein>
<dbReference type="Proteomes" id="UP000002220">
    <property type="component" value="Chromosome"/>
</dbReference>
<evidence type="ECO:0008006" key="3">
    <source>
        <dbReference type="Google" id="ProtNLM"/>
    </source>
</evidence>
<gene>
    <name evidence="1" type="ordered locus">Plim_1934</name>
</gene>
<dbReference type="EMBL" id="CP001744">
    <property type="protein sequence ID" value="ADG67764.1"/>
    <property type="molecule type" value="Genomic_DNA"/>
</dbReference>
<name>D5SXS7_PLAL2</name>
<dbReference type="RefSeq" id="WP_013110195.1">
    <property type="nucleotide sequence ID" value="NC_014148.1"/>
</dbReference>
<reference evidence="1 2" key="1">
    <citation type="journal article" date="2010" name="Stand. Genomic Sci.">
        <title>Complete genome sequence of Planctomyces limnophilus type strain (Mu 290).</title>
        <authorList>
            <person name="Labutti K."/>
            <person name="Sikorski J."/>
            <person name="Schneider S."/>
            <person name="Nolan M."/>
            <person name="Lucas S."/>
            <person name="Glavina Del Rio T."/>
            <person name="Tice H."/>
            <person name="Cheng J.F."/>
            <person name="Goodwin L."/>
            <person name="Pitluck S."/>
            <person name="Liolios K."/>
            <person name="Ivanova N."/>
            <person name="Mavromatis K."/>
            <person name="Mikhailova N."/>
            <person name="Pati A."/>
            <person name="Chen A."/>
            <person name="Palaniappan K."/>
            <person name="Land M."/>
            <person name="Hauser L."/>
            <person name="Chang Y.J."/>
            <person name="Jeffries C.D."/>
            <person name="Tindall B.J."/>
            <person name="Rohde M."/>
            <person name="Goker M."/>
            <person name="Woyke T."/>
            <person name="Bristow J."/>
            <person name="Eisen J.A."/>
            <person name="Markowitz V."/>
            <person name="Hugenholtz P."/>
            <person name="Kyrpides N.C."/>
            <person name="Klenk H.P."/>
            <person name="Lapidus A."/>
        </authorList>
    </citation>
    <scope>NUCLEOTIDE SEQUENCE [LARGE SCALE GENOMIC DNA]</scope>
    <source>
        <strain evidence="2">ATCC 43296 / DSM 3776 / IFAM 1008 / 290</strain>
    </source>
</reference>
<dbReference type="AlphaFoldDB" id="D5SXS7"/>
<proteinExistence type="predicted"/>
<sequence length="146" mass="16654" precursor="true">MSKLFTTVLTPLFPLLLILGVFLNPQSASVAQEKKPHPQEQLDTTIAEMIRLLQEKEHKKLILEFSIPEELEVLKQTNNVDALFDAFAKNGAPKLLNALKKAAELKPVMSEDGLVAEFIFPEEINGNKKMFFKKIDKKWYLQNRTS</sequence>
<dbReference type="HOGENOM" id="CLU_1775707_0_0_0"/>
<keyword evidence="2" id="KW-1185">Reference proteome</keyword>
<dbReference type="KEGG" id="plm:Plim_1934"/>
<accession>D5SXS7</accession>